<dbReference type="InterPro" id="IPR036188">
    <property type="entry name" value="FAD/NAD-bd_sf"/>
</dbReference>
<dbReference type="PANTHER" id="PTHR11552:SF78">
    <property type="entry name" value="GLUCOSE-METHANOL-CHOLINE OXIDOREDUCTASE N-TERMINAL DOMAIN-CONTAINING PROTEIN"/>
    <property type="match status" value="1"/>
</dbReference>
<keyword evidence="3" id="KW-0285">Flavoprotein</keyword>
<dbReference type="InterPro" id="IPR012132">
    <property type="entry name" value="GMC_OxRdtase"/>
</dbReference>
<dbReference type="Pfam" id="PF00732">
    <property type="entry name" value="GMC_oxred_N"/>
    <property type="match status" value="1"/>
</dbReference>
<sequence length="613" mass="67000">MTTPSPLEADIVIAGGGTTGCVIAGRLAAADPSLRIVIIEAGPPTLEDLAHVQPARYLSHLLPGSTTVKFNMGKESVDLGGRAPIVPSGQCLGGGSSVNFTMYTRPSPSDYDDWETVYGNQGWSSRELIPLLKKMETYQVAPGKPTHGYDGPLKISHGGVFTNLGKQFLEVAGQYDKSRGTTDDPSDMIGINAYGRWQKYIDKEMGRRSDVPHNYIYNRRLDNLDILTGYHVKRVIFEDDRAAGVEFVPNARFRPDEEQAVRVAKARKLVVISSGTFGSPAILERSGVGDRSRLEQLGINVLVDLPGVGENFQDHNVIFTPYLVDDDAETLDGIVRSDKEEIEKWTEQWLKDGSGLMAHNAIDAGIKLRPSAEELDIIGPDFIGQWQRVFANAPDKPVMWLGPVSMFVGDPSTVPARKYSSIGYYLAYPESIGYVHITSAEDVNAPQDFDPKYMSKPSDLALLRWGYKHGREIARRMSSYRGEYVPAHPAFSAGSPAACSSDAQPTAIQLANIQYTEEDDNAIDDYTRKIVATAWHNLGTCAMKPRDQQGVVDSSLNVYGVSGLKVAVIGKAEHFLFEDMSIAPSNVGSNTYSSAVVIGEKAVTIIMKELSTQ</sequence>
<dbReference type="PIRSF" id="PIRSF000137">
    <property type="entry name" value="Alcohol_oxidase"/>
    <property type="match status" value="1"/>
</dbReference>
<accession>A0A165PE38</accession>
<feature type="domain" description="Glucose-methanol-choline oxidoreductase N-terminal" evidence="4">
    <location>
        <begin position="275"/>
        <end position="289"/>
    </location>
</feature>
<evidence type="ECO:0000313" key="6">
    <source>
        <dbReference type="Proteomes" id="UP000076727"/>
    </source>
</evidence>
<dbReference type="GO" id="GO:0016614">
    <property type="term" value="F:oxidoreductase activity, acting on CH-OH group of donors"/>
    <property type="evidence" value="ECO:0007669"/>
    <property type="project" value="InterPro"/>
</dbReference>
<dbReference type="SUPFAM" id="SSF54373">
    <property type="entry name" value="FAD-linked reductases, C-terminal domain"/>
    <property type="match status" value="1"/>
</dbReference>
<evidence type="ECO:0000256" key="1">
    <source>
        <dbReference type="ARBA" id="ARBA00001974"/>
    </source>
</evidence>
<dbReference type="PANTHER" id="PTHR11552">
    <property type="entry name" value="GLUCOSE-METHANOL-CHOLINE GMC OXIDOREDUCTASE"/>
    <property type="match status" value="1"/>
</dbReference>
<proteinExistence type="inferred from homology"/>
<feature type="binding site" evidence="3">
    <location>
        <position position="232"/>
    </location>
    <ligand>
        <name>FAD</name>
        <dbReference type="ChEBI" id="CHEBI:57692"/>
    </ligand>
</feature>
<comment type="cofactor">
    <cofactor evidence="1 3">
        <name>FAD</name>
        <dbReference type="ChEBI" id="CHEBI:57692"/>
    </cofactor>
</comment>
<dbReference type="Pfam" id="PF05199">
    <property type="entry name" value="GMC_oxred_C"/>
    <property type="match status" value="1"/>
</dbReference>
<name>A0A165PE38_9APHY</name>
<dbReference type="InterPro" id="IPR000172">
    <property type="entry name" value="GMC_OxRdtase_N"/>
</dbReference>
<dbReference type="SUPFAM" id="SSF51905">
    <property type="entry name" value="FAD/NAD(P)-binding domain"/>
    <property type="match status" value="1"/>
</dbReference>
<dbReference type="OrthoDB" id="269227at2759"/>
<dbReference type="STRING" id="1314783.A0A165PE38"/>
<protein>
    <submittedName>
        <fullName evidence="5">GMC oxidoreductase</fullName>
    </submittedName>
</protein>
<comment type="similarity">
    <text evidence="2">Belongs to the GMC oxidoreductase family.</text>
</comment>
<evidence type="ECO:0000259" key="4">
    <source>
        <dbReference type="PROSITE" id="PS00624"/>
    </source>
</evidence>
<dbReference type="AlphaFoldDB" id="A0A165PE38"/>
<dbReference type="Gene3D" id="3.30.560.10">
    <property type="entry name" value="Glucose Oxidase, domain 3"/>
    <property type="match status" value="1"/>
</dbReference>
<keyword evidence="3" id="KW-0274">FAD</keyword>
<dbReference type="EMBL" id="KV429070">
    <property type="protein sequence ID" value="KZT68093.1"/>
    <property type="molecule type" value="Genomic_DNA"/>
</dbReference>
<feature type="binding site" evidence="3">
    <location>
        <begin position="18"/>
        <end position="19"/>
    </location>
    <ligand>
        <name>FAD</name>
        <dbReference type="ChEBI" id="CHEBI:57692"/>
    </ligand>
</feature>
<organism evidence="5 6">
    <name type="scientific">Daedalea quercina L-15889</name>
    <dbReference type="NCBI Taxonomy" id="1314783"/>
    <lineage>
        <taxon>Eukaryota</taxon>
        <taxon>Fungi</taxon>
        <taxon>Dikarya</taxon>
        <taxon>Basidiomycota</taxon>
        <taxon>Agaricomycotina</taxon>
        <taxon>Agaricomycetes</taxon>
        <taxon>Polyporales</taxon>
        <taxon>Fomitopsis</taxon>
    </lineage>
</organism>
<dbReference type="PROSITE" id="PS00624">
    <property type="entry name" value="GMC_OXRED_2"/>
    <property type="match status" value="1"/>
</dbReference>
<evidence type="ECO:0000256" key="3">
    <source>
        <dbReference type="PIRSR" id="PIRSR000137-2"/>
    </source>
</evidence>
<reference evidence="5 6" key="1">
    <citation type="journal article" date="2016" name="Mol. Biol. Evol.">
        <title>Comparative Genomics of Early-Diverging Mushroom-Forming Fungi Provides Insights into the Origins of Lignocellulose Decay Capabilities.</title>
        <authorList>
            <person name="Nagy L.G."/>
            <person name="Riley R."/>
            <person name="Tritt A."/>
            <person name="Adam C."/>
            <person name="Daum C."/>
            <person name="Floudas D."/>
            <person name="Sun H."/>
            <person name="Yadav J.S."/>
            <person name="Pangilinan J."/>
            <person name="Larsson K.H."/>
            <person name="Matsuura K."/>
            <person name="Barry K."/>
            <person name="Labutti K."/>
            <person name="Kuo R."/>
            <person name="Ohm R.A."/>
            <person name="Bhattacharya S.S."/>
            <person name="Shirouzu T."/>
            <person name="Yoshinaga Y."/>
            <person name="Martin F.M."/>
            <person name="Grigoriev I.V."/>
            <person name="Hibbett D.S."/>
        </authorList>
    </citation>
    <scope>NUCLEOTIDE SEQUENCE [LARGE SCALE GENOMIC DNA]</scope>
    <source>
        <strain evidence="5 6">L-15889</strain>
    </source>
</reference>
<feature type="binding site" evidence="3">
    <location>
        <begin position="535"/>
        <end position="536"/>
    </location>
    <ligand>
        <name>FAD</name>
        <dbReference type="ChEBI" id="CHEBI:57692"/>
    </ligand>
</feature>
<gene>
    <name evidence="5" type="ORF">DAEQUDRAFT_766665</name>
</gene>
<keyword evidence="6" id="KW-1185">Reference proteome</keyword>
<dbReference type="Gene3D" id="3.50.50.60">
    <property type="entry name" value="FAD/NAD(P)-binding domain"/>
    <property type="match status" value="1"/>
</dbReference>
<dbReference type="InterPro" id="IPR007867">
    <property type="entry name" value="GMC_OxRtase_C"/>
</dbReference>
<evidence type="ECO:0000256" key="2">
    <source>
        <dbReference type="ARBA" id="ARBA00010790"/>
    </source>
</evidence>
<dbReference type="Proteomes" id="UP000076727">
    <property type="component" value="Unassembled WGS sequence"/>
</dbReference>
<evidence type="ECO:0000313" key="5">
    <source>
        <dbReference type="EMBL" id="KZT68093.1"/>
    </source>
</evidence>
<dbReference type="GO" id="GO:0050660">
    <property type="term" value="F:flavin adenine dinucleotide binding"/>
    <property type="evidence" value="ECO:0007669"/>
    <property type="project" value="InterPro"/>
</dbReference>